<dbReference type="Gene3D" id="3.30.70.1060">
    <property type="entry name" value="Dimeric alpha+beta barrel"/>
    <property type="match status" value="1"/>
</dbReference>
<comment type="caution">
    <text evidence="4">The sequence shown here is derived from an EMBL/GenBank/DDBJ whole genome shotgun (WGS) entry which is preliminary data.</text>
</comment>
<evidence type="ECO:0000256" key="1">
    <source>
        <dbReference type="ARBA" id="ARBA00007689"/>
    </source>
</evidence>
<proteinExistence type="inferred from homology"/>
<feature type="signal peptide" evidence="2">
    <location>
        <begin position="1"/>
        <end position="21"/>
    </location>
</feature>
<name>A0ABP8IA17_9GAMM</name>
<dbReference type="InterPro" id="IPR005545">
    <property type="entry name" value="YCII"/>
</dbReference>
<comment type="similarity">
    <text evidence="1">Belongs to the YciI family.</text>
</comment>
<organism evidence="4 5">
    <name type="scientific">Kangiella marina</name>
    <dbReference type="NCBI Taxonomy" id="1079178"/>
    <lineage>
        <taxon>Bacteria</taxon>
        <taxon>Pseudomonadati</taxon>
        <taxon>Pseudomonadota</taxon>
        <taxon>Gammaproteobacteria</taxon>
        <taxon>Kangiellales</taxon>
        <taxon>Kangiellaceae</taxon>
        <taxon>Kangiella</taxon>
    </lineage>
</organism>
<gene>
    <name evidence="4" type="ORF">GCM10023151_00640</name>
</gene>
<keyword evidence="2" id="KW-0732">Signal</keyword>
<dbReference type="RefSeq" id="WP_345291211.1">
    <property type="nucleotide sequence ID" value="NZ_BAABFV010000001.1"/>
</dbReference>
<dbReference type="EMBL" id="BAABFV010000001">
    <property type="protein sequence ID" value="GAA4354528.1"/>
    <property type="molecule type" value="Genomic_DNA"/>
</dbReference>
<dbReference type="InterPro" id="IPR011008">
    <property type="entry name" value="Dimeric_a/b-barrel"/>
</dbReference>
<evidence type="ECO:0000259" key="3">
    <source>
        <dbReference type="Pfam" id="PF03795"/>
    </source>
</evidence>
<keyword evidence="5" id="KW-1185">Reference proteome</keyword>
<evidence type="ECO:0000313" key="4">
    <source>
        <dbReference type="EMBL" id="GAA4354528.1"/>
    </source>
</evidence>
<sequence>MSVFKSFIAFVGLMFVCASYAEPYDAELAKELDADDYGMKSYVLVILKTGENDESITDKEERAKYFRGHFDNMKRLADEGMLVLAGPLAEDAPKRGLFIFNVDSLAKAEALVKTDPAVKAGIFTYSLTKFYGSAALMKVNDIHKKIQKKPI</sequence>
<feature type="domain" description="YCII-related" evidence="3">
    <location>
        <begin position="46"/>
        <end position="124"/>
    </location>
</feature>
<accession>A0ABP8IA17</accession>
<reference evidence="5" key="1">
    <citation type="journal article" date="2019" name="Int. J. Syst. Evol. Microbiol.">
        <title>The Global Catalogue of Microorganisms (GCM) 10K type strain sequencing project: providing services to taxonomists for standard genome sequencing and annotation.</title>
        <authorList>
            <consortium name="The Broad Institute Genomics Platform"/>
            <consortium name="The Broad Institute Genome Sequencing Center for Infectious Disease"/>
            <person name="Wu L."/>
            <person name="Ma J."/>
        </authorList>
    </citation>
    <scope>NUCLEOTIDE SEQUENCE [LARGE SCALE GENOMIC DNA]</scope>
    <source>
        <strain evidence="5">JCM 17728</strain>
    </source>
</reference>
<feature type="chain" id="PRO_5045117304" description="YCII-related domain-containing protein" evidence="2">
    <location>
        <begin position="22"/>
        <end position="151"/>
    </location>
</feature>
<protein>
    <recommendedName>
        <fullName evidence="3">YCII-related domain-containing protein</fullName>
    </recommendedName>
</protein>
<dbReference type="SUPFAM" id="SSF54909">
    <property type="entry name" value="Dimeric alpha+beta barrel"/>
    <property type="match status" value="1"/>
</dbReference>
<dbReference type="Proteomes" id="UP001501011">
    <property type="component" value="Unassembled WGS sequence"/>
</dbReference>
<dbReference type="Pfam" id="PF03795">
    <property type="entry name" value="YCII"/>
    <property type="match status" value="1"/>
</dbReference>
<evidence type="ECO:0000256" key="2">
    <source>
        <dbReference type="SAM" id="SignalP"/>
    </source>
</evidence>
<evidence type="ECO:0000313" key="5">
    <source>
        <dbReference type="Proteomes" id="UP001501011"/>
    </source>
</evidence>